<keyword evidence="1" id="KW-1133">Transmembrane helix</keyword>
<evidence type="ECO:0000259" key="2">
    <source>
        <dbReference type="SMART" id="SM00014"/>
    </source>
</evidence>
<evidence type="ECO:0000256" key="1">
    <source>
        <dbReference type="SAM" id="Phobius"/>
    </source>
</evidence>
<dbReference type="PANTHER" id="PTHR14969">
    <property type="entry name" value="SPHINGOSINE-1-PHOSPHATE PHOSPHOHYDROLASE"/>
    <property type="match status" value="1"/>
</dbReference>
<organism evidence="3 4">
    <name type="scientific">Flavobacterium fragile</name>
    <dbReference type="NCBI Taxonomy" id="2949085"/>
    <lineage>
        <taxon>Bacteria</taxon>
        <taxon>Pseudomonadati</taxon>
        <taxon>Bacteroidota</taxon>
        <taxon>Flavobacteriia</taxon>
        <taxon>Flavobacteriales</taxon>
        <taxon>Flavobacteriaceae</taxon>
        <taxon>Flavobacterium</taxon>
    </lineage>
</organism>
<dbReference type="PANTHER" id="PTHR14969:SF13">
    <property type="entry name" value="AT30094P"/>
    <property type="match status" value="1"/>
</dbReference>
<keyword evidence="1" id="KW-0812">Transmembrane</keyword>
<protein>
    <submittedName>
        <fullName evidence="3">Phosphatase PAP2 family protein</fullName>
    </submittedName>
</protein>
<evidence type="ECO:0000313" key="4">
    <source>
        <dbReference type="Proteomes" id="UP001203342"/>
    </source>
</evidence>
<keyword evidence="4" id="KW-1185">Reference proteome</keyword>
<dbReference type="SMART" id="SM00014">
    <property type="entry name" value="acidPPc"/>
    <property type="match status" value="1"/>
</dbReference>
<keyword evidence="1" id="KW-0472">Membrane</keyword>
<dbReference type="Pfam" id="PF01569">
    <property type="entry name" value="PAP2"/>
    <property type="match status" value="1"/>
</dbReference>
<dbReference type="InterPro" id="IPR036938">
    <property type="entry name" value="PAP2/HPO_sf"/>
</dbReference>
<dbReference type="Gene3D" id="1.20.144.10">
    <property type="entry name" value="Phosphatidic acid phosphatase type 2/haloperoxidase"/>
    <property type="match status" value="1"/>
</dbReference>
<feature type="domain" description="Phosphatidic acid phosphatase type 2/haloperoxidase" evidence="2">
    <location>
        <begin position="60"/>
        <end position="174"/>
    </location>
</feature>
<feature type="transmembrane region" description="Helical" evidence="1">
    <location>
        <begin position="159"/>
        <end position="180"/>
    </location>
</feature>
<evidence type="ECO:0000313" key="3">
    <source>
        <dbReference type="EMBL" id="MCL9769027.1"/>
    </source>
</evidence>
<sequence length="191" mass="22270">MLEQLINIDKELFLFLNGLGSEPFDGFWKIITKQVYWSPFFIAVFCLLQKKVGWKGLGIIILFLATLITFTDQITNLFKDSFDRLRPCNNPEFDGIMRKVITRNSFSFFSGHASNSFATTTFIVLIMRKYYKHTYLLYLFPLIFAYSRIYLGLHYPGDILTGYIAGGIFGFGCYKLYLFLGNKYNFIIKHD</sequence>
<reference evidence="3 4" key="1">
    <citation type="submission" date="2022-05" db="EMBL/GenBank/DDBJ databases">
        <title>Flavobacterium sp., isolated from activated sludge.</title>
        <authorList>
            <person name="Ran Q."/>
        </authorList>
    </citation>
    <scope>NUCLEOTIDE SEQUENCE [LARGE SCALE GENOMIC DNA]</scope>
    <source>
        <strain evidence="3 4">HXWNR69</strain>
    </source>
</reference>
<proteinExistence type="predicted"/>
<dbReference type="SUPFAM" id="SSF48317">
    <property type="entry name" value="Acid phosphatase/Vanadium-dependent haloperoxidase"/>
    <property type="match status" value="1"/>
</dbReference>
<dbReference type="InterPro" id="IPR000326">
    <property type="entry name" value="PAP2/HPO"/>
</dbReference>
<dbReference type="Proteomes" id="UP001203342">
    <property type="component" value="Unassembled WGS sequence"/>
</dbReference>
<dbReference type="CDD" id="cd03395">
    <property type="entry name" value="PAP2_like_4"/>
    <property type="match status" value="1"/>
</dbReference>
<feature type="transmembrane region" description="Helical" evidence="1">
    <location>
        <begin position="106"/>
        <end position="127"/>
    </location>
</feature>
<feature type="transmembrane region" description="Helical" evidence="1">
    <location>
        <begin position="57"/>
        <end position="75"/>
    </location>
</feature>
<dbReference type="RefSeq" id="WP_250579957.1">
    <property type="nucleotide sequence ID" value="NZ_JAMLJN010000001.1"/>
</dbReference>
<accession>A0ABT0TDI3</accession>
<gene>
    <name evidence="3" type="ORF">NAT47_01210</name>
</gene>
<comment type="caution">
    <text evidence="3">The sequence shown here is derived from an EMBL/GenBank/DDBJ whole genome shotgun (WGS) entry which is preliminary data.</text>
</comment>
<name>A0ABT0TDI3_9FLAO</name>
<dbReference type="EMBL" id="JAMLJN010000001">
    <property type="protein sequence ID" value="MCL9769027.1"/>
    <property type="molecule type" value="Genomic_DNA"/>
</dbReference>
<feature type="transmembrane region" description="Helical" evidence="1">
    <location>
        <begin position="134"/>
        <end position="153"/>
    </location>
</feature>